<evidence type="ECO:0000259" key="3">
    <source>
        <dbReference type="Pfam" id="PF22548"/>
    </source>
</evidence>
<proteinExistence type="predicted"/>
<dbReference type="CDD" id="cd00090">
    <property type="entry name" value="HTH_ARSR"/>
    <property type="match status" value="1"/>
</dbReference>
<evidence type="ECO:0000256" key="1">
    <source>
        <dbReference type="SAM" id="MobiDB-lite"/>
    </source>
</evidence>
<sequence>MYLADPHGTYRFLAFDFDSTQAPSIGLADSIADALAFTSTLRSLNIPHLVTASGSQWGRHVWIRMAEPVAAGAVRSLARLTKQLHSSLDLSPLTNPRTGCVRLPASAHRSGTCSTPVLPDPDGDPNEALAALSLGATMLDLRRLSKHLTMMLTVLNTAGTTEPTPQPKPRTPRKSPRLEVLTGPTIVETRAPAIRCNLEDDPRHAALHAALSTPIRPRDDHSGPAFSALLRMAANGWRTDDVLSAARTAPALEYLRTGRYGGTGRVQRPDIDRFALRQWDRALAAWNRWTQKHPCRAETTTDKGGRFRAHQIQHAAGTDPTQWSGNAGVHRRCVLDALCLIAWETGRTEFDIDQRRLALTAGVTQPTASRALSWLRENGWITRVDTCRGTRSDRYRLDLPAVEIRTESQGVPAPDPLLGTRLHQTLLHARHDLWTSTGLGGACGATHRALLSGHHSTSSLSQATGLPAATVTRHLRLLQDLGLVTRCGRAVKKVVSAMAAAAVKLGVAGVIEARQRLYTAESLMWEWWQRELAWRRAPRSRKPVRAEHPLPLLRGRFPTGKDGRADFAGALGRVLASLSRAVALAA</sequence>
<evidence type="ECO:0000313" key="4">
    <source>
        <dbReference type="EMBL" id="XBW03427.1"/>
    </source>
</evidence>
<dbReference type="EMBL" id="CP132970">
    <property type="protein sequence ID" value="XBW03427.1"/>
    <property type="molecule type" value="Genomic_DNA"/>
</dbReference>
<protein>
    <submittedName>
        <fullName evidence="4">ArsR family transcriptional regulator</fullName>
    </submittedName>
</protein>
<feature type="region of interest" description="Disordered" evidence="1">
    <location>
        <begin position="157"/>
        <end position="177"/>
    </location>
</feature>
<organism evidence="4">
    <name type="scientific">Rhodococcus sp. D-6</name>
    <dbReference type="NCBI Taxonomy" id="1387842"/>
    <lineage>
        <taxon>Bacteria</taxon>
        <taxon>Bacillati</taxon>
        <taxon>Actinomycetota</taxon>
        <taxon>Actinomycetes</taxon>
        <taxon>Mycobacteriales</taxon>
        <taxon>Nocardiaceae</taxon>
        <taxon>Rhodococcus</taxon>
    </lineage>
</organism>
<feature type="domain" description="HTH arsR-type" evidence="2">
    <location>
        <begin position="449"/>
        <end position="485"/>
    </location>
</feature>
<reference evidence="4" key="1">
    <citation type="submission" date="2023-08" db="EMBL/GenBank/DDBJ databases">
        <title>The novel hydrolase IpcH responsible for the initial isoprocarb degradation step in Rhodococcus sp. D-6.</title>
        <authorList>
            <person name="Zhu Q."/>
        </authorList>
    </citation>
    <scope>NUCLEOTIDE SEQUENCE</scope>
    <source>
        <strain evidence="4">D-6</strain>
    </source>
</reference>
<feature type="domain" description="TOTE conflict system primase" evidence="3">
    <location>
        <begin position="2"/>
        <end position="79"/>
    </location>
</feature>
<dbReference type="GO" id="GO:0003700">
    <property type="term" value="F:DNA-binding transcription factor activity"/>
    <property type="evidence" value="ECO:0007669"/>
    <property type="project" value="InterPro"/>
</dbReference>
<dbReference type="InterPro" id="IPR054347">
    <property type="entry name" value="TOTE_primase"/>
</dbReference>
<dbReference type="InterPro" id="IPR036388">
    <property type="entry name" value="WH-like_DNA-bd_sf"/>
</dbReference>
<dbReference type="InterPro" id="IPR001845">
    <property type="entry name" value="HTH_ArsR_DNA-bd_dom"/>
</dbReference>
<dbReference type="KEGG" id="rhox:RBB84_19380"/>
<dbReference type="Pfam" id="PF01022">
    <property type="entry name" value="HTH_5"/>
    <property type="match status" value="1"/>
</dbReference>
<dbReference type="InterPro" id="IPR036390">
    <property type="entry name" value="WH_DNA-bd_sf"/>
</dbReference>
<dbReference type="InterPro" id="IPR011991">
    <property type="entry name" value="ArsR-like_HTH"/>
</dbReference>
<dbReference type="SUPFAM" id="SSF46785">
    <property type="entry name" value="Winged helix' DNA-binding domain"/>
    <property type="match status" value="2"/>
</dbReference>
<dbReference type="Pfam" id="PF22548">
    <property type="entry name" value="AEP-TOTE"/>
    <property type="match status" value="1"/>
</dbReference>
<name>A0AAU7UW23_9NOCA</name>
<dbReference type="AlphaFoldDB" id="A0AAU7UW23"/>
<dbReference type="Gene3D" id="1.10.10.10">
    <property type="entry name" value="Winged helix-like DNA-binding domain superfamily/Winged helix DNA-binding domain"/>
    <property type="match status" value="2"/>
</dbReference>
<evidence type="ECO:0000259" key="2">
    <source>
        <dbReference type="Pfam" id="PF01022"/>
    </source>
</evidence>
<accession>A0AAU7UW23</accession>
<gene>
    <name evidence="4" type="ORF">RBB84_19380</name>
</gene>
<dbReference type="RefSeq" id="WP_350246531.1">
    <property type="nucleotide sequence ID" value="NZ_CP132970.1"/>
</dbReference>